<reference evidence="16 18" key="3">
    <citation type="submission" date="2019-07" db="EMBL/GenBank/DDBJ databases">
        <authorList>
            <person name="Chang H.-W."/>
            <person name="Raman A."/>
            <person name="Venkatesh S."/>
            <person name="Gehrig J."/>
        </authorList>
    </citation>
    <scope>NUCLEOTIDE SEQUENCE [LARGE SCALE GENOMIC DNA]</scope>
    <source>
        <strain evidence="16">Blautia_wexlerae_LFYP_14</strain>
    </source>
</reference>
<feature type="binding site" evidence="7 10">
    <location>
        <position position="362"/>
    </location>
    <ligand>
        <name>Mg(2+)</name>
        <dbReference type="ChEBI" id="CHEBI:18420"/>
    </ligand>
</feature>
<dbReference type="Gene3D" id="3.40.50.2020">
    <property type="match status" value="1"/>
</dbReference>
<comment type="pathway">
    <text evidence="1 7 8">Purine metabolism; IMP biosynthesis via de novo pathway; N(1)-(5-phospho-D-ribosyl)glycinamide from 5-phospho-alpha-D-ribose 1-diphosphate: step 1/2.</text>
</comment>
<evidence type="ECO:0000256" key="8">
    <source>
        <dbReference type="PIRNR" id="PIRNR000485"/>
    </source>
</evidence>
<evidence type="ECO:0000313" key="20">
    <source>
        <dbReference type="Proteomes" id="UP000477285"/>
    </source>
</evidence>
<dbReference type="Proteomes" id="UP000477156">
    <property type="component" value="Unassembled WGS sequence"/>
</dbReference>
<dbReference type="EMBL" id="CABHOF010000019">
    <property type="protein sequence ID" value="VUX63004.1"/>
    <property type="molecule type" value="Genomic_DNA"/>
</dbReference>
<protein>
    <recommendedName>
        <fullName evidence="7">Amidophosphoribosyltransferase</fullName>
        <shortName evidence="7">ATase</shortName>
        <ecNumber evidence="7">2.4.2.14</ecNumber>
    </recommendedName>
    <alternativeName>
        <fullName evidence="7">Glutamine phosphoribosylpyrophosphate amidotransferase</fullName>
        <shortName evidence="7">GPATase</shortName>
    </alternativeName>
</protein>
<dbReference type="GO" id="GO:0009113">
    <property type="term" value="P:purine nucleobase biosynthetic process"/>
    <property type="evidence" value="ECO:0007669"/>
    <property type="project" value="UniProtKB-UniRule"/>
</dbReference>
<feature type="binding site" evidence="7 11">
    <location>
        <position position="252"/>
    </location>
    <ligand>
        <name>[4Fe-4S] cluster</name>
        <dbReference type="ChEBI" id="CHEBI:49883"/>
    </ligand>
</feature>
<dbReference type="GO" id="GO:0000287">
    <property type="term" value="F:magnesium ion binding"/>
    <property type="evidence" value="ECO:0007669"/>
    <property type="project" value="UniProtKB-UniRule"/>
</dbReference>
<comment type="catalytic activity">
    <reaction evidence="7 8">
        <text>5-phospho-beta-D-ribosylamine + L-glutamate + diphosphate = 5-phospho-alpha-D-ribose 1-diphosphate + L-glutamine + H2O</text>
        <dbReference type="Rhea" id="RHEA:14905"/>
        <dbReference type="ChEBI" id="CHEBI:15377"/>
        <dbReference type="ChEBI" id="CHEBI:29985"/>
        <dbReference type="ChEBI" id="CHEBI:33019"/>
        <dbReference type="ChEBI" id="CHEBI:58017"/>
        <dbReference type="ChEBI" id="CHEBI:58359"/>
        <dbReference type="ChEBI" id="CHEBI:58681"/>
        <dbReference type="EC" id="2.4.2.14"/>
    </reaction>
</comment>
<dbReference type="UniPathway" id="UPA00074">
    <property type="reaction ID" value="UER00124"/>
</dbReference>
<dbReference type="Proteomes" id="UP000477285">
    <property type="component" value="Unassembled WGS sequence"/>
</dbReference>
<keyword evidence="18" id="KW-1185">Reference proteome</keyword>
<comment type="similarity">
    <text evidence="2 7 8">In the C-terminal section; belongs to the purine/pyrimidine phosphoribosyltransferase family.</text>
</comment>
<keyword evidence="7" id="KW-0004">4Fe-4S</keyword>
<dbReference type="InterPro" id="IPR000836">
    <property type="entry name" value="PRTase_dom"/>
</dbReference>
<evidence type="ECO:0000313" key="19">
    <source>
        <dbReference type="Proteomes" id="UP000477156"/>
    </source>
</evidence>
<reference evidence="13 17" key="1">
    <citation type="submission" date="2015-09" db="EMBL/GenBank/DDBJ databases">
        <authorList>
            <consortium name="Pathogen Informatics"/>
        </authorList>
    </citation>
    <scope>NUCLEOTIDE SEQUENCE [LARGE SCALE GENOMIC DNA]</scope>
    <source>
        <strain evidence="13 17">2789STDY5834863</strain>
    </source>
</reference>
<keyword evidence="5 7" id="KW-0658">Purine biosynthesis</keyword>
<dbReference type="PIRSF" id="PIRSF000485">
    <property type="entry name" value="Amd_phspho_trans"/>
    <property type="match status" value="1"/>
</dbReference>
<accession>A0A174GCN8</accession>
<dbReference type="HAMAP" id="MF_01931">
    <property type="entry name" value="PurF"/>
    <property type="match status" value="1"/>
</dbReference>
<keyword evidence="3 7" id="KW-0328">Glycosyltransferase</keyword>
<evidence type="ECO:0000313" key="17">
    <source>
        <dbReference type="Proteomes" id="UP000095431"/>
    </source>
</evidence>
<keyword evidence="4 7" id="KW-0808">Transferase</keyword>
<feature type="binding site" evidence="7 10">
    <location>
        <position position="299"/>
    </location>
    <ligand>
        <name>Mg(2+)</name>
        <dbReference type="ChEBI" id="CHEBI:18420"/>
    </ligand>
</feature>
<evidence type="ECO:0000256" key="9">
    <source>
        <dbReference type="PIRSR" id="PIRSR000485-1"/>
    </source>
</evidence>
<comment type="cofactor">
    <cofactor evidence="7 10">
        <name>Mg(2+)</name>
        <dbReference type="ChEBI" id="CHEBI:18420"/>
    </cofactor>
    <text evidence="7 10">Binds 1 Mg(2+) ion per subunit.</text>
</comment>
<evidence type="ECO:0000256" key="3">
    <source>
        <dbReference type="ARBA" id="ARBA00022676"/>
    </source>
</evidence>
<keyword evidence="7 10" id="KW-0479">Metal-binding</keyword>
<name>A0A174GCN8_9FIRM</name>
<dbReference type="PANTHER" id="PTHR11907">
    <property type="entry name" value="AMIDOPHOSPHORIBOSYLTRANSFERASE"/>
    <property type="match status" value="1"/>
</dbReference>
<dbReference type="RefSeq" id="WP_022381205.1">
    <property type="nucleotide sequence ID" value="NZ_AP031426.1"/>
</dbReference>
<comment type="cofactor">
    <cofactor evidence="7 11">
        <name>[4Fe-4S] cluster</name>
        <dbReference type="ChEBI" id="CHEBI:49883"/>
    </cofactor>
    <text evidence="7 11">Binds 1 [4Fe-4S] cluster per subunit.</text>
</comment>
<evidence type="ECO:0000256" key="2">
    <source>
        <dbReference type="ARBA" id="ARBA00010138"/>
    </source>
</evidence>
<dbReference type="eggNOG" id="COG0034">
    <property type="taxonomic scope" value="Bacteria"/>
</dbReference>
<reference evidence="19 20" key="2">
    <citation type="journal article" date="2019" name="Nat. Med.">
        <title>A library of human gut bacterial isolates paired with longitudinal multiomics data enables mechanistic microbiome research.</title>
        <authorList>
            <person name="Poyet M."/>
            <person name="Groussin M."/>
            <person name="Gibbons S.M."/>
            <person name="Avila-Pacheco J."/>
            <person name="Jiang X."/>
            <person name="Kearney S.M."/>
            <person name="Perrotta A.R."/>
            <person name="Berdy B."/>
            <person name="Zhao S."/>
            <person name="Lieberman T.D."/>
            <person name="Swanson P.K."/>
            <person name="Smith M."/>
            <person name="Roesemann S."/>
            <person name="Alexander J.E."/>
            <person name="Rich S.A."/>
            <person name="Livny J."/>
            <person name="Vlamakis H."/>
            <person name="Clish C."/>
            <person name="Bullock K."/>
            <person name="Deik A."/>
            <person name="Scott J."/>
            <person name="Pierce K.A."/>
            <person name="Xavier R.J."/>
            <person name="Alm E.J."/>
        </authorList>
    </citation>
    <scope>NUCLEOTIDE SEQUENCE [LARGE SCALE GENOMIC DNA]</scope>
    <source>
        <strain evidence="14 20">BIOML-A1</strain>
        <strain evidence="15 19">BIOML-A12</strain>
    </source>
</reference>
<dbReference type="Pfam" id="PF00156">
    <property type="entry name" value="Pribosyltran"/>
    <property type="match status" value="1"/>
</dbReference>
<feature type="binding site" evidence="7 11">
    <location>
        <position position="447"/>
    </location>
    <ligand>
        <name>[4Fe-4S] cluster</name>
        <dbReference type="ChEBI" id="CHEBI:49883"/>
    </ligand>
</feature>
<keyword evidence="7 10" id="KW-0460">Magnesium</keyword>
<evidence type="ECO:0000313" key="18">
    <source>
        <dbReference type="Proteomes" id="UP000366766"/>
    </source>
</evidence>
<evidence type="ECO:0000256" key="1">
    <source>
        <dbReference type="ARBA" id="ARBA00005209"/>
    </source>
</evidence>
<evidence type="ECO:0000313" key="15">
    <source>
        <dbReference type="EMBL" id="MZS90323.1"/>
    </source>
</evidence>
<gene>
    <name evidence="13" type="primary">purF_2</name>
    <name evidence="7" type="synonym">purF</name>
    <name evidence="16" type="synonym">purF_1</name>
    <name evidence="16" type="ORF">BWLFYP14_00753</name>
    <name evidence="13" type="ORF">ERS852478_03313</name>
    <name evidence="15" type="ORF">GT712_14910</name>
    <name evidence="14" type="ORF">GT728_14650</name>
</gene>
<evidence type="ECO:0000256" key="10">
    <source>
        <dbReference type="PIRSR" id="PIRSR000485-2"/>
    </source>
</evidence>
<evidence type="ECO:0000256" key="11">
    <source>
        <dbReference type="PIRSR" id="PIRSR000485-3"/>
    </source>
</evidence>
<dbReference type="SUPFAM" id="SSF53271">
    <property type="entry name" value="PRTase-like"/>
    <property type="match status" value="1"/>
</dbReference>
<evidence type="ECO:0000313" key="13">
    <source>
        <dbReference type="EMBL" id="CUO60274.1"/>
    </source>
</evidence>
<dbReference type="InterPro" id="IPR029057">
    <property type="entry name" value="PRTase-like"/>
</dbReference>
<dbReference type="Pfam" id="PF13537">
    <property type="entry name" value="GATase_7"/>
    <property type="match status" value="1"/>
</dbReference>
<feature type="binding site" evidence="7 10">
    <location>
        <position position="361"/>
    </location>
    <ligand>
        <name>Mg(2+)</name>
        <dbReference type="ChEBI" id="CHEBI:18420"/>
    </ligand>
</feature>
<dbReference type="GO" id="GO:0006189">
    <property type="term" value="P:'de novo' IMP biosynthetic process"/>
    <property type="evidence" value="ECO:0007669"/>
    <property type="project" value="UniProtKB-UniRule"/>
</dbReference>
<dbReference type="InterPro" id="IPR035584">
    <property type="entry name" value="PurF_N"/>
</dbReference>
<evidence type="ECO:0000256" key="5">
    <source>
        <dbReference type="ARBA" id="ARBA00022755"/>
    </source>
</evidence>
<feature type="binding site" evidence="7 11">
    <location>
        <position position="398"/>
    </location>
    <ligand>
        <name>[4Fe-4S] cluster</name>
        <dbReference type="ChEBI" id="CHEBI:49883"/>
    </ligand>
</feature>
<dbReference type="CDD" id="cd06223">
    <property type="entry name" value="PRTases_typeI"/>
    <property type="match status" value="1"/>
</dbReference>
<dbReference type="EMBL" id="WWVQ01000039">
    <property type="protein sequence ID" value="MZL34403.1"/>
    <property type="molecule type" value="Genomic_DNA"/>
</dbReference>
<dbReference type="SUPFAM" id="SSF56235">
    <property type="entry name" value="N-terminal nucleophile aminohydrolases (Ntn hydrolases)"/>
    <property type="match status" value="1"/>
</dbReference>
<evidence type="ECO:0000256" key="6">
    <source>
        <dbReference type="ARBA" id="ARBA00022962"/>
    </source>
</evidence>
<dbReference type="GO" id="GO:0051539">
    <property type="term" value="F:4 iron, 4 sulfur cluster binding"/>
    <property type="evidence" value="ECO:0007669"/>
    <property type="project" value="UniProtKB-KW"/>
</dbReference>
<dbReference type="AlphaFoldDB" id="A0A174GCN8"/>
<dbReference type="CDD" id="cd00715">
    <property type="entry name" value="GPATase_N"/>
    <property type="match status" value="1"/>
</dbReference>
<dbReference type="Proteomes" id="UP000095431">
    <property type="component" value="Unassembled WGS sequence"/>
</dbReference>
<dbReference type="InterPro" id="IPR005854">
    <property type="entry name" value="PurF"/>
</dbReference>
<dbReference type="Gene3D" id="3.60.20.10">
    <property type="entry name" value="Glutamine Phosphoribosylpyrophosphate, subunit 1, domain 1"/>
    <property type="match status" value="1"/>
</dbReference>
<feature type="binding site" evidence="7 11">
    <location>
        <position position="450"/>
    </location>
    <ligand>
        <name>[4Fe-4S] cluster</name>
        <dbReference type="ChEBI" id="CHEBI:49883"/>
    </ligand>
</feature>
<keyword evidence="7 11" id="KW-0411">Iron-sulfur</keyword>
<dbReference type="GO" id="GO:0004044">
    <property type="term" value="F:amidophosphoribosyltransferase activity"/>
    <property type="evidence" value="ECO:0007669"/>
    <property type="project" value="UniProtKB-UniRule"/>
</dbReference>
<feature type="domain" description="Glutamine amidotransferase type-2" evidence="12">
    <location>
        <begin position="8"/>
        <end position="234"/>
    </location>
</feature>
<keyword evidence="7 11" id="KW-0408">Iron</keyword>
<organism evidence="13 17">
    <name type="scientific">Blautia wexlerae</name>
    <dbReference type="NCBI Taxonomy" id="418240"/>
    <lineage>
        <taxon>Bacteria</taxon>
        <taxon>Bacillati</taxon>
        <taxon>Bacillota</taxon>
        <taxon>Clostridia</taxon>
        <taxon>Lachnospirales</taxon>
        <taxon>Lachnospiraceae</taxon>
        <taxon>Blautia</taxon>
    </lineage>
</organism>
<dbReference type="EC" id="2.4.2.14" evidence="7"/>
<feature type="active site" description="Nucleophile" evidence="7 9">
    <location>
        <position position="8"/>
    </location>
</feature>
<dbReference type="InterPro" id="IPR017932">
    <property type="entry name" value="GATase_2_dom"/>
</dbReference>
<evidence type="ECO:0000256" key="4">
    <source>
        <dbReference type="ARBA" id="ARBA00022679"/>
    </source>
</evidence>
<dbReference type="EMBL" id="CYZN01000031">
    <property type="protein sequence ID" value="CUO60274.1"/>
    <property type="molecule type" value="Genomic_DNA"/>
</dbReference>
<evidence type="ECO:0000259" key="12">
    <source>
        <dbReference type="PROSITE" id="PS51278"/>
    </source>
</evidence>
<keyword evidence="6 7" id="KW-0315">Glutamine amidotransferase</keyword>
<evidence type="ECO:0000313" key="16">
    <source>
        <dbReference type="EMBL" id="VUX63004.1"/>
    </source>
</evidence>
<sequence length="473" mass="51384">MAGIKEECGVFGIYDLDGGNVVPSIYYGLTSLQHRGQESCGLAVSDTKGERGNVKFHKDLGLVSEVLRQDVVRKYEGDIGIGHVRYSTTGASVAENAQPLVLSYVKGTLALAHNGNLVNTPELKWELIQNGAIFHTTTDSEVIAFHIARERVHSKTVEEAVLKTAKKIKGAYGLVVMSPRKLIAVRDPYGLKPLCLGKRGNAYVIASESCALTSVSAEFIRDIEPGEILTITKDGLKSNKELASAAAKRAHCVFEYIYFARLDSTIDGVKVYDARIRGGKSLAKSYPVEADLVTGVPESGLPAAKGYSEASGIPFAFAFYKNSYIGRTFIKPTQEERESSVHLKLSVLESVVKDKRIVLVDDSIVRGTTIANLIHMLKEAGAKEVHVRISSPPFLHPCYFGTDVPSNDQLIAASHSTEEICKMIGADSLGYMQTDYLEGMAGGLPLCKACFDGNYPMEIPDYTNAEFADIVKC</sequence>
<evidence type="ECO:0000256" key="7">
    <source>
        <dbReference type="HAMAP-Rule" id="MF_01931"/>
    </source>
</evidence>
<dbReference type="InterPro" id="IPR029055">
    <property type="entry name" value="Ntn_hydrolases_N"/>
</dbReference>
<dbReference type="EMBL" id="WWVF01000034">
    <property type="protein sequence ID" value="MZS90323.1"/>
    <property type="molecule type" value="Genomic_DNA"/>
</dbReference>
<evidence type="ECO:0000313" key="14">
    <source>
        <dbReference type="EMBL" id="MZL34403.1"/>
    </source>
</evidence>
<proteinExistence type="inferred from homology"/>
<dbReference type="NCBIfam" id="TIGR01134">
    <property type="entry name" value="purF"/>
    <property type="match status" value="1"/>
</dbReference>
<comment type="function">
    <text evidence="7">Catalyzes the formation of phosphoribosylamine from phosphoribosylpyrophosphate (PRPP) and glutamine.</text>
</comment>
<dbReference type="Proteomes" id="UP000366766">
    <property type="component" value="Unassembled WGS sequence"/>
</dbReference>
<dbReference type="PROSITE" id="PS51278">
    <property type="entry name" value="GATASE_TYPE_2"/>
    <property type="match status" value="1"/>
</dbReference>